<dbReference type="PIRSF" id="PIRSF037031">
    <property type="entry name" value="Redox_disulphide_2"/>
    <property type="match status" value="1"/>
</dbReference>
<reference evidence="2 3" key="1">
    <citation type="journal article" date="2016" name="C (Basel)">
        <title>Selective Growth of and Electricity Production by Marine Exoelectrogenic Bacteria in Self-Aggregated Hydrogel of Microbially Reduced Graphene Oxide.</title>
        <authorList>
            <person name="Yoshida N."/>
            <person name="Goto Y."/>
            <person name="Miyata Y."/>
        </authorList>
    </citation>
    <scope>NUCLEOTIDE SEQUENCE [LARGE SCALE GENOMIC DNA]</scope>
    <source>
        <strain evidence="2 3">NIT-T3</strain>
    </source>
</reference>
<dbReference type="InterPro" id="IPR012336">
    <property type="entry name" value="Thioredoxin-like_fold"/>
</dbReference>
<dbReference type="NCBIfam" id="TIGR00412">
    <property type="entry name" value="redox_disulf_2"/>
    <property type="match status" value="1"/>
</dbReference>
<dbReference type="PANTHER" id="PTHR36450:SF1">
    <property type="entry name" value="THIOREDOXIN"/>
    <property type="match status" value="1"/>
</dbReference>
<organism evidence="2 3">
    <name type="scientific">Desulfuromonas versatilis</name>
    <dbReference type="NCBI Taxonomy" id="2802975"/>
    <lineage>
        <taxon>Bacteria</taxon>
        <taxon>Pseudomonadati</taxon>
        <taxon>Thermodesulfobacteriota</taxon>
        <taxon>Desulfuromonadia</taxon>
        <taxon>Desulfuromonadales</taxon>
        <taxon>Desulfuromonadaceae</taxon>
        <taxon>Desulfuromonas</taxon>
    </lineage>
</organism>
<evidence type="ECO:0000259" key="1">
    <source>
        <dbReference type="Pfam" id="PF13192"/>
    </source>
</evidence>
<evidence type="ECO:0000313" key="3">
    <source>
        <dbReference type="Proteomes" id="UP001319827"/>
    </source>
</evidence>
<dbReference type="SUPFAM" id="SSF52833">
    <property type="entry name" value="Thioredoxin-like"/>
    <property type="match status" value="1"/>
</dbReference>
<reference evidence="2 3" key="2">
    <citation type="journal article" date="2021" name="Int. J. Syst. Evol. Microbiol.">
        <title>Isolation and Polyphasic Characterization of Desulfuromonas versatilis sp. Nov., an Electrogenic Bacteria Capable of Versatile Metabolism Isolated from a Graphene Oxide-Reducing Enrichment Culture.</title>
        <authorList>
            <person name="Xie L."/>
            <person name="Yoshida N."/>
            <person name="Ishii S."/>
            <person name="Meng L."/>
        </authorList>
    </citation>
    <scope>NUCLEOTIDE SEQUENCE [LARGE SCALE GENOMIC DNA]</scope>
    <source>
        <strain evidence="2 3">NIT-T3</strain>
    </source>
</reference>
<dbReference type="InterPro" id="IPR036249">
    <property type="entry name" value="Thioredoxin-like_sf"/>
</dbReference>
<evidence type="ECO:0000313" key="2">
    <source>
        <dbReference type="EMBL" id="BCR04989.1"/>
    </source>
</evidence>
<dbReference type="PANTHER" id="PTHR36450">
    <property type="entry name" value="THIOREDOXIN"/>
    <property type="match status" value="1"/>
</dbReference>
<feature type="domain" description="Thioredoxin-like fold" evidence="1">
    <location>
        <begin position="1"/>
        <end position="75"/>
    </location>
</feature>
<gene>
    <name evidence="2" type="ORF">DESUT3_20580</name>
</gene>
<name>A0ABM8HW99_9BACT</name>
<dbReference type="EMBL" id="AP024355">
    <property type="protein sequence ID" value="BCR04989.1"/>
    <property type="molecule type" value="Genomic_DNA"/>
</dbReference>
<dbReference type="Pfam" id="PF13192">
    <property type="entry name" value="Thioredoxin_3"/>
    <property type="match status" value="1"/>
</dbReference>
<dbReference type="InterPro" id="IPR005243">
    <property type="entry name" value="THIRX-like_proc"/>
</dbReference>
<dbReference type="Gene3D" id="3.40.30.10">
    <property type="entry name" value="Glutaredoxin"/>
    <property type="match status" value="1"/>
</dbReference>
<dbReference type="Proteomes" id="UP001319827">
    <property type="component" value="Chromosome"/>
</dbReference>
<dbReference type="RefSeq" id="WP_221248426.1">
    <property type="nucleotide sequence ID" value="NZ_AP024355.1"/>
</dbReference>
<proteinExistence type="predicted"/>
<keyword evidence="3" id="KW-1185">Reference proteome</keyword>
<protein>
    <submittedName>
        <fullName evidence="2">Redox-active disulfide protein 2</fullName>
    </submittedName>
</protein>
<accession>A0ABM8HW99</accession>
<sequence>MRIEILGDGCAKCRALEENVRQAVAGREGEFEVMAVNDPARIAHYGLLTLPGLAIDGELKLRGKAPSVEEIARLLAGQG</sequence>